<accession>A0ABZ2TNU1</accession>
<evidence type="ECO:0000259" key="8">
    <source>
        <dbReference type="PROSITE" id="PS50112"/>
    </source>
</evidence>
<evidence type="ECO:0000256" key="2">
    <source>
        <dbReference type="ARBA" id="ARBA00012438"/>
    </source>
</evidence>
<dbReference type="InterPro" id="IPR004358">
    <property type="entry name" value="Sig_transdc_His_kin-like_C"/>
</dbReference>
<dbReference type="Gene3D" id="3.30.565.10">
    <property type="entry name" value="Histidine kinase-like ATPase, C-terminal domain"/>
    <property type="match status" value="1"/>
</dbReference>
<dbReference type="EC" id="2.7.13.3" evidence="2"/>
<name>A0ABZ2TNU1_9FLAO</name>
<keyword evidence="4" id="KW-0808">Transferase</keyword>
<dbReference type="InterPro" id="IPR036097">
    <property type="entry name" value="HisK_dim/P_sf"/>
</dbReference>
<dbReference type="InterPro" id="IPR052162">
    <property type="entry name" value="Sensor_kinase/Photoreceptor"/>
</dbReference>
<evidence type="ECO:0000259" key="7">
    <source>
        <dbReference type="PROSITE" id="PS50109"/>
    </source>
</evidence>
<dbReference type="InterPro" id="IPR035965">
    <property type="entry name" value="PAS-like_dom_sf"/>
</dbReference>
<dbReference type="Gene3D" id="3.30.450.20">
    <property type="entry name" value="PAS domain"/>
    <property type="match status" value="1"/>
</dbReference>
<dbReference type="SMART" id="SM00388">
    <property type="entry name" value="HisKA"/>
    <property type="match status" value="1"/>
</dbReference>
<dbReference type="InterPro" id="IPR013655">
    <property type="entry name" value="PAS_fold_3"/>
</dbReference>
<dbReference type="CDD" id="cd19410">
    <property type="entry name" value="HK9-like_sensor"/>
    <property type="match status" value="1"/>
</dbReference>
<feature type="transmembrane region" description="Helical" evidence="6">
    <location>
        <begin position="12"/>
        <end position="32"/>
    </location>
</feature>
<evidence type="ECO:0000256" key="6">
    <source>
        <dbReference type="SAM" id="Phobius"/>
    </source>
</evidence>
<keyword evidence="10" id="KW-1185">Reference proteome</keyword>
<comment type="catalytic activity">
    <reaction evidence="1">
        <text>ATP + protein L-histidine = ADP + protein N-phospho-L-histidine.</text>
        <dbReference type="EC" id="2.7.13.3"/>
    </reaction>
</comment>
<reference evidence="9 10" key="1">
    <citation type="submission" date="2024-03" db="EMBL/GenBank/DDBJ databases">
        <authorList>
            <person name="Cao K."/>
        </authorList>
    </citation>
    <scope>NUCLEOTIDE SEQUENCE [LARGE SCALE GENOMIC DNA]</scope>
    <source>
        <strain evidence="9 10">MCCC 1K00696</strain>
    </source>
</reference>
<dbReference type="SUPFAM" id="SSF55785">
    <property type="entry name" value="PYP-like sensor domain (PAS domain)"/>
    <property type="match status" value="1"/>
</dbReference>
<keyword evidence="6" id="KW-1133">Transmembrane helix</keyword>
<feature type="domain" description="Histidine kinase" evidence="7">
    <location>
        <begin position="369"/>
        <end position="595"/>
    </location>
</feature>
<gene>
    <name evidence="9" type="ORF">WG950_09770</name>
</gene>
<dbReference type="PROSITE" id="PS50112">
    <property type="entry name" value="PAS"/>
    <property type="match status" value="1"/>
</dbReference>
<dbReference type="InterPro" id="IPR003661">
    <property type="entry name" value="HisK_dim/P_dom"/>
</dbReference>
<dbReference type="SMART" id="SM00387">
    <property type="entry name" value="HATPase_c"/>
    <property type="match status" value="1"/>
</dbReference>
<dbReference type="InterPro" id="IPR000014">
    <property type="entry name" value="PAS"/>
</dbReference>
<dbReference type="Pfam" id="PF08447">
    <property type="entry name" value="PAS_3"/>
    <property type="match status" value="1"/>
</dbReference>
<dbReference type="RefSeq" id="WP_340931994.1">
    <property type="nucleotide sequence ID" value="NZ_CP150496.1"/>
</dbReference>
<organism evidence="9 10">
    <name type="scientific">Polaribacter marinaquae</name>
    <dbReference type="NCBI Taxonomy" id="1642819"/>
    <lineage>
        <taxon>Bacteria</taxon>
        <taxon>Pseudomonadati</taxon>
        <taxon>Bacteroidota</taxon>
        <taxon>Flavobacteriia</taxon>
        <taxon>Flavobacteriales</taxon>
        <taxon>Flavobacteriaceae</taxon>
    </lineage>
</organism>
<dbReference type="InterPro" id="IPR003594">
    <property type="entry name" value="HATPase_dom"/>
</dbReference>
<dbReference type="Pfam" id="PF00512">
    <property type="entry name" value="HisKA"/>
    <property type="match status" value="1"/>
</dbReference>
<dbReference type="Gene3D" id="2.10.70.100">
    <property type="match status" value="1"/>
</dbReference>
<protein>
    <recommendedName>
        <fullName evidence="2">histidine kinase</fullName>
        <ecNumber evidence="2">2.7.13.3</ecNumber>
    </recommendedName>
</protein>
<dbReference type="CDD" id="cd00082">
    <property type="entry name" value="HisKA"/>
    <property type="match status" value="1"/>
</dbReference>
<feature type="domain" description="PAS" evidence="8">
    <location>
        <begin position="252"/>
        <end position="297"/>
    </location>
</feature>
<dbReference type="InterPro" id="IPR036890">
    <property type="entry name" value="HATPase_C_sf"/>
</dbReference>
<dbReference type="PROSITE" id="PS50109">
    <property type="entry name" value="HIS_KIN"/>
    <property type="match status" value="1"/>
</dbReference>
<keyword evidence="6" id="KW-0472">Membrane</keyword>
<feature type="transmembrane region" description="Helical" evidence="6">
    <location>
        <begin position="188"/>
        <end position="205"/>
    </location>
</feature>
<evidence type="ECO:0000313" key="9">
    <source>
        <dbReference type="EMBL" id="WYW54816.1"/>
    </source>
</evidence>
<evidence type="ECO:0000256" key="4">
    <source>
        <dbReference type="ARBA" id="ARBA00022679"/>
    </source>
</evidence>
<proteinExistence type="predicted"/>
<dbReference type="CDD" id="cd00130">
    <property type="entry name" value="PAS"/>
    <property type="match status" value="1"/>
</dbReference>
<dbReference type="InterPro" id="IPR007891">
    <property type="entry name" value="CHASE3"/>
</dbReference>
<evidence type="ECO:0000256" key="5">
    <source>
        <dbReference type="ARBA" id="ARBA00022777"/>
    </source>
</evidence>
<dbReference type="PANTHER" id="PTHR43304:SF1">
    <property type="entry name" value="PAC DOMAIN-CONTAINING PROTEIN"/>
    <property type="match status" value="1"/>
</dbReference>
<dbReference type="Pfam" id="PF05227">
    <property type="entry name" value="CHASE3"/>
    <property type="match status" value="1"/>
</dbReference>
<keyword evidence="5" id="KW-0418">Kinase</keyword>
<dbReference type="SUPFAM" id="SSF55874">
    <property type="entry name" value="ATPase domain of HSP90 chaperone/DNA topoisomerase II/histidine kinase"/>
    <property type="match status" value="1"/>
</dbReference>
<dbReference type="Proteomes" id="UP001491088">
    <property type="component" value="Chromosome"/>
</dbReference>
<dbReference type="InterPro" id="IPR005467">
    <property type="entry name" value="His_kinase_dom"/>
</dbReference>
<evidence type="ECO:0000256" key="3">
    <source>
        <dbReference type="ARBA" id="ARBA00022553"/>
    </source>
</evidence>
<keyword evidence="6" id="KW-0812">Transmembrane</keyword>
<evidence type="ECO:0000256" key="1">
    <source>
        <dbReference type="ARBA" id="ARBA00000085"/>
    </source>
</evidence>
<evidence type="ECO:0000313" key="10">
    <source>
        <dbReference type="Proteomes" id="UP001491088"/>
    </source>
</evidence>
<dbReference type="SUPFAM" id="SSF47384">
    <property type="entry name" value="Homodimeric domain of signal transducing histidine kinase"/>
    <property type="match status" value="1"/>
</dbReference>
<keyword evidence="3" id="KW-0597">Phosphoprotein</keyword>
<dbReference type="EMBL" id="CP150496">
    <property type="protein sequence ID" value="WYW54816.1"/>
    <property type="molecule type" value="Genomic_DNA"/>
</dbReference>
<dbReference type="PRINTS" id="PR00344">
    <property type="entry name" value="BCTRLSENSOR"/>
</dbReference>
<sequence length="595" mass="69691">MNIKSIFKSTRFLKITFGISLFVILCMGGLAYKHLQTLIKSFDLVEHTYEVNIELEQILSYLKDSETGQRGYLISEDTRFLESFFSGREKTNNSFARLKELTKKDERQQQKLRDLTILIDKNLNYFDETFKFSKNDNLDSKEFDALLLAGKKTMDNIRLEINQMITHNNNLLRIRKLDNERSITNTPIIIYSVLIIALLLLLFTYSKINNDIKNLQTKNLQLEIFKESTNQSEIVSKHGTWNWFIEENKFSYSDNLYRLLGEQPQSFEPTLENFMQFVHPEDVDKLKKQVEKMIQTEDLPFIYYRIVQKNGSIRHFKAYGKVLTDNEENRRLIGTTADITDEIENYRLLEERNFELERNNKELSSFNHVASHDLQEPLRKIQTFISRLEEKEASNLSERGNLYLERIKTSSTRMRLLIDDLLQFSRTNKSEEVFEETNMNIILENAKQELAETILEKDAIITSETIPTLTVIPFQLQQLFINLIGNSLKYSKKEVSPNIKISYNKVDASDVKKIKNTKFNFYHKITFEDNGIGFDEEYAEKIFVLFSRLHNKNEYSGTGIGLSICKKIVENHQGYIFATGKPNIGSIFEVYLPFN</sequence>
<dbReference type="PANTHER" id="PTHR43304">
    <property type="entry name" value="PHYTOCHROME-LIKE PROTEIN CPH1"/>
    <property type="match status" value="1"/>
</dbReference>
<dbReference type="Gene3D" id="1.10.287.130">
    <property type="match status" value="1"/>
</dbReference>
<dbReference type="Pfam" id="PF02518">
    <property type="entry name" value="HATPase_c"/>
    <property type="match status" value="1"/>
</dbReference>
<dbReference type="NCBIfam" id="TIGR00229">
    <property type="entry name" value="sensory_box"/>
    <property type="match status" value="1"/>
</dbReference>